<dbReference type="OrthoDB" id="1696965at2759"/>
<protein>
    <recommendedName>
        <fullName evidence="8">DDE Tnp4 domain-containing protein</fullName>
    </recommendedName>
</protein>
<keyword evidence="6" id="KW-0378">Hydrolase</keyword>
<evidence type="ECO:0000256" key="5">
    <source>
        <dbReference type="ARBA" id="ARBA00022723"/>
    </source>
</evidence>
<dbReference type="InterPro" id="IPR045249">
    <property type="entry name" value="HARBI1-like"/>
</dbReference>
<dbReference type="InterPro" id="IPR027806">
    <property type="entry name" value="HARBI1_dom"/>
</dbReference>
<keyword evidence="7" id="KW-0539">Nucleus</keyword>
<dbReference type="GO" id="GO:0005634">
    <property type="term" value="C:nucleus"/>
    <property type="evidence" value="ECO:0007669"/>
    <property type="project" value="UniProtKB-SubCell"/>
</dbReference>
<feature type="domain" description="DDE Tnp4" evidence="8">
    <location>
        <begin position="152"/>
        <end position="318"/>
    </location>
</feature>
<sequence>MILLDREKSEWMNSIFQEREEHGEFHTLFARLLEQENKCFEYFRMQIDTFWYILNGIRPYIEKQSNFRKCISPEERLSVTLRFLSTGMAFRSLAFSYRIAHNSIAGIIYETCDAIWECFSEKHMPFPTAELLEKSAKDYEQLWNFPNCVASIDGKHVRIKCPKITGSKHFNYKGFFSVVLQAMVDAQYKFLSMYVGAYGRQSDSGVFSESNLFQHIETGSFPFPQPIQITGTTMTLPYVILGDQGYPLKEYLMRPYPTGQEELPREIEIYNYRLSRAGRTVECAFGILVSKWRCLKTELQVEPHHVDKLVMTTCLLHNILIDIEGINEGTLQKINSTNTAKDARSTSRGPRCFNKAGRDAYYICDQFFNTVGVTDFQDNEIDAYVH</sequence>
<proteinExistence type="inferred from homology"/>
<evidence type="ECO:0000313" key="9">
    <source>
        <dbReference type="EMBL" id="CAH1997523.1"/>
    </source>
</evidence>
<keyword evidence="10" id="KW-1185">Reference proteome</keyword>
<evidence type="ECO:0000256" key="2">
    <source>
        <dbReference type="ARBA" id="ARBA00004123"/>
    </source>
</evidence>
<comment type="similarity">
    <text evidence="3">Belongs to the HARBI1 family.</text>
</comment>
<comment type="cofactor">
    <cofactor evidence="1">
        <name>a divalent metal cation</name>
        <dbReference type="ChEBI" id="CHEBI:60240"/>
    </cofactor>
</comment>
<keyword evidence="4" id="KW-0540">Nuclease</keyword>
<dbReference type="PANTHER" id="PTHR22930">
    <property type="match status" value="1"/>
</dbReference>
<evidence type="ECO:0000313" key="10">
    <source>
        <dbReference type="Proteomes" id="UP001152888"/>
    </source>
</evidence>
<evidence type="ECO:0000256" key="4">
    <source>
        <dbReference type="ARBA" id="ARBA00022722"/>
    </source>
</evidence>
<evidence type="ECO:0000256" key="6">
    <source>
        <dbReference type="ARBA" id="ARBA00022801"/>
    </source>
</evidence>
<dbReference type="PANTHER" id="PTHR22930:SF269">
    <property type="entry name" value="NUCLEASE HARBI1-LIKE PROTEIN"/>
    <property type="match status" value="1"/>
</dbReference>
<evidence type="ECO:0000259" key="8">
    <source>
        <dbReference type="Pfam" id="PF13359"/>
    </source>
</evidence>
<gene>
    <name evidence="9" type="ORF">ACAOBT_LOCUS23803</name>
</gene>
<evidence type="ECO:0000256" key="1">
    <source>
        <dbReference type="ARBA" id="ARBA00001968"/>
    </source>
</evidence>
<accession>A0A9P0LFV0</accession>
<dbReference type="Pfam" id="PF13359">
    <property type="entry name" value="DDE_Tnp_4"/>
    <property type="match status" value="1"/>
</dbReference>
<dbReference type="GO" id="GO:0046872">
    <property type="term" value="F:metal ion binding"/>
    <property type="evidence" value="ECO:0007669"/>
    <property type="project" value="UniProtKB-KW"/>
</dbReference>
<dbReference type="GO" id="GO:0004518">
    <property type="term" value="F:nuclease activity"/>
    <property type="evidence" value="ECO:0007669"/>
    <property type="project" value="UniProtKB-KW"/>
</dbReference>
<evidence type="ECO:0000256" key="3">
    <source>
        <dbReference type="ARBA" id="ARBA00006958"/>
    </source>
</evidence>
<dbReference type="GO" id="GO:0016787">
    <property type="term" value="F:hydrolase activity"/>
    <property type="evidence" value="ECO:0007669"/>
    <property type="project" value="UniProtKB-KW"/>
</dbReference>
<reference evidence="9" key="1">
    <citation type="submission" date="2022-03" db="EMBL/GenBank/DDBJ databases">
        <authorList>
            <person name="Sayadi A."/>
        </authorList>
    </citation>
    <scope>NUCLEOTIDE SEQUENCE</scope>
</reference>
<keyword evidence="5" id="KW-0479">Metal-binding</keyword>
<comment type="caution">
    <text evidence="9">The sequence shown here is derived from an EMBL/GenBank/DDBJ whole genome shotgun (WGS) entry which is preliminary data.</text>
</comment>
<name>A0A9P0LFV0_ACAOB</name>
<dbReference type="AlphaFoldDB" id="A0A9P0LFV0"/>
<comment type="subcellular location">
    <subcellularLocation>
        <location evidence="2">Nucleus</location>
    </subcellularLocation>
</comment>
<dbReference type="Proteomes" id="UP001152888">
    <property type="component" value="Unassembled WGS sequence"/>
</dbReference>
<organism evidence="9 10">
    <name type="scientific">Acanthoscelides obtectus</name>
    <name type="common">Bean weevil</name>
    <name type="synonym">Bruchus obtectus</name>
    <dbReference type="NCBI Taxonomy" id="200917"/>
    <lineage>
        <taxon>Eukaryota</taxon>
        <taxon>Metazoa</taxon>
        <taxon>Ecdysozoa</taxon>
        <taxon>Arthropoda</taxon>
        <taxon>Hexapoda</taxon>
        <taxon>Insecta</taxon>
        <taxon>Pterygota</taxon>
        <taxon>Neoptera</taxon>
        <taxon>Endopterygota</taxon>
        <taxon>Coleoptera</taxon>
        <taxon>Polyphaga</taxon>
        <taxon>Cucujiformia</taxon>
        <taxon>Chrysomeloidea</taxon>
        <taxon>Chrysomelidae</taxon>
        <taxon>Bruchinae</taxon>
        <taxon>Bruchini</taxon>
        <taxon>Acanthoscelides</taxon>
    </lineage>
</organism>
<evidence type="ECO:0000256" key="7">
    <source>
        <dbReference type="ARBA" id="ARBA00023242"/>
    </source>
</evidence>
<dbReference type="EMBL" id="CAKOFQ010007292">
    <property type="protein sequence ID" value="CAH1997523.1"/>
    <property type="molecule type" value="Genomic_DNA"/>
</dbReference>